<comment type="similarity">
    <text evidence="3">Belongs to the EGR C2H2-type zinc-finger protein family.</text>
</comment>
<dbReference type="Proteomes" id="UP000250572">
    <property type="component" value="Unassembled WGS sequence"/>
</dbReference>
<keyword evidence="4" id="KW-0963">Cytoplasm</keyword>
<reference evidence="18 19" key="1">
    <citation type="journal article" date="2018" name="G3 (Bethesda)">
        <title>A High-Quality Reference Genome for the Invasive Mosquitofish Gambusia affinis Using a Chicago Library.</title>
        <authorList>
            <person name="Hoffberg S.L."/>
            <person name="Troendle N.J."/>
            <person name="Glenn T.C."/>
            <person name="Mahmud O."/>
            <person name="Louha S."/>
            <person name="Chalopin D."/>
            <person name="Bennetzen J.L."/>
            <person name="Mauricio R."/>
        </authorList>
    </citation>
    <scope>NUCLEOTIDE SEQUENCE [LARGE SCALE GENOMIC DNA]</scope>
    <source>
        <strain evidence="18">NE01/NJP1002.9</strain>
        <tissue evidence="18">Muscle</tissue>
    </source>
</reference>
<evidence type="ECO:0000256" key="14">
    <source>
        <dbReference type="ARBA" id="ARBA00023242"/>
    </source>
</evidence>
<keyword evidence="19" id="KW-1185">Reference proteome</keyword>
<keyword evidence="8" id="KW-0862">Zinc</keyword>
<dbReference type="GO" id="GO:0000981">
    <property type="term" value="F:DNA-binding transcription factor activity, RNA polymerase II-specific"/>
    <property type="evidence" value="ECO:0007669"/>
    <property type="project" value="TreeGrafter"/>
</dbReference>
<dbReference type="GO" id="GO:0008270">
    <property type="term" value="F:zinc ion binding"/>
    <property type="evidence" value="ECO:0007669"/>
    <property type="project" value="UniProtKB-KW"/>
</dbReference>
<feature type="region of interest" description="Disordered" evidence="16">
    <location>
        <begin position="1"/>
        <end position="83"/>
    </location>
</feature>
<keyword evidence="12" id="KW-0010">Activator</keyword>
<feature type="region of interest" description="Disordered" evidence="16">
    <location>
        <begin position="163"/>
        <end position="186"/>
    </location>
</feature>
<evidence type="ECO:0000256" key="11">
    <source>
        <dbReference type="ARBA" id="ARBA00023125"/>
    </source>
</evidence>
<feature type="region of interest" description="Disordered" evidence="16">
    <location>
        <begin position="118"/>
        <end position="143"/>
    </location>
</feature>
<dbReference type="EMBL" id="NHOQ01002563">
    <property type="protein sequence ID" value="PWA15961.1"/>
    <property type="molecule type" value="Genomic_DNA"/>
</dbReference>
<keyword evidence="14" id="KW-0539">Nucleus</keyword>
<evidence type="ECO:0000256" key="7">
    <source>
        <dbReference type="ARBA" id="ARBA00022771"/>
    </source>
</evidence>
<dbReference type="GO" id="GO:0005737">
    <property type="term" value="C:cytoplasm"/>
    <property type="evidence" value="ECO:0007669"/>
    <property type="project" value="UniProtKB-SubCell"/>
</dbReference>
<protein>
    <recommendedName>
        <fullName evidence="17">C2H2-type domain-containing protein</fullName>
    </recommendedName>
</protein>
<evidence type="ECO:0000256" key="13">
    <source>
        <dbReference type="ARBA" id="ARBA00023163"/>
    </source>
</evidence>
<keyword evidence="11" id="KW-0238">DNA-binding</keyword>
<sequence>MPRRKQSHPQPLKGESTCGSAPPAEIPPRNEELPDRTGPDRTTVAPDQRLQLGSRPSYISHHATGGPAARRSGSELLHAGRSEEEEVREFVGGASNEAELTEGNASQLHQLMGIGRELPLGAPEDRSYLQPAGGAGASSVSISDPPPALTLTLCDLTLEGGAEVQPGQVHPTGAQRRQRAPPCSPAPEKPHGCPHCTYASSHLDNLRRHLRVHTGEKPFRCVSCSYACGNLANLRRHQRIHSGAKPFRCAVCGHRCNQSMNLKRHMLRHTGRKPHACARCGYATAHWDNYKRHQRKHAAGVVRGPGASGAPGGHHVSSDGQLL</sequence>
<comment type="caution">
    <text evidence="18">The sequence shown here is derived from an EMBL/GenBank/DDBJ whole genome shotgun (WGS) entry which is preliminary data.</text>
</comment>
<keyword evidence="13" id="KW-0804">Transcription</keyword>
<feature type="region of interest" description="Disordered" evidence="16">
    <location>
        <begin position="298"/>
        <end position="323"/>
    </location>
</feature>
<keyword evidence="6" id="KW-0677">Repeat</keyword>
<evidence type="ECO:0000256" key="3">
    <source>
        <dbReference type="ARBA" id="ARBA00005682"/>
    </source>
</evidence>
<dbReference type="SUPFAM" id="SSF57667">
    <property type="entry name" value="beta-beta-alpha zinc fingers"/>
    <property type="match status" value="2"/>
</dbReference>
<feature type="domain" description="C2H2-type" evidence="17">
    <location>
        <begin position="219"/>
        <end position="246"/>
    </location>
</feature>
<dbReference type="Gene3D" id="3.30.160.60">
    <property type="entry name" value="Classic Zinc Finger"/>
    <property type="match status" value="4"/>
</dbReference>
<keyword evidence="7 15" id="KW-0863">Zinc-finger</keyword>
<dbReference type="FunFam" id="3.30.160.60:FF:000123">
    <property type="entry name" value="transcriptional repressor CTCF isoform X1"/>
    <property type="match status" value="1"/>
</dbReference>
<evidence type="ECO:0000313" key="18">
    <source>
        <dbReference type="EMBL" id="PWA15961.1"/>
    </source>
</evidence>
<dbReference type="PROSITE" id="PS00028">
    <property type="entry name" value="ZINC_FINGER_C2H2_1"/>
    <property type="match status" value="2"/>
</dbReference>
<evidence type="ECO:0000256" key="5">
    <source>
        <dbReference type="ARBA" id="ARBA00022723"/>
    </source>
</evidence>
<dbReference type="PROSITE" id="PS50157">
    <property type="entry name" value="ZINC_FINGER_C2H2_2"/>
    <property type="match status" value="3"/>
</dbReference>
<proteinExistence type="inferred from homology"/>
<dbReference type="AlphaFoldDB" id="A0A315VAG2"/>
<evidence type="ECO:0000259" key="17">
    <source>
        <dbReference type="PROSITE" id="PS50157"/>
    </source>
</evidence>
<dbReference type="FunFam" id="3.30.160.60:FF:000395">
    <property type="entry name" value="zinc finger protein 513"/>
    <property type="match status" value="1"/>
</dbReference>
<feature type="compositionally biased region" description="Basic and acidic residues" evidence="16">
    <location>
        <begin position="28"/>
        <end position="39"/>
    </location>
</feature>
<dbReference type="InterPro" id="IPR013087">
    <property type="entry name" value="Znf_C2H2_type"/>
</dbReference>
<organism evidence="18 19">
    <name type="scientific">Gambusia affinis</name>
    <name type="common">Western mosquitofish</name>
    <name type="synonym">Heterandria affinis</name>
    <dbReference type="NCBI Taxonomy" id="33528"/>
    <lineage>
        <taxon>Eukaryota</taxon>
        <taxon>Metazoa</taxon>
        <taxon>Chordata</taxon>
        <taxon>Craniata</taxon>
        <taxon>Vertebrata</taxon>
        <taxon>Euteleostomi</taxon>
        <taxon>Actinopterygii</taxon>
        <taxon>Neopterygii</taxon>
        <taxon>Teleostei</taxon>
        <taxon>Neoteleostei</taxon>
        <taxon>Acanthomorphata</taxon>
        <taxon>Ovalentaria</taxon>
        <taxon>Atherinomorphae</taxon>
        <taxon>Cyprinodontiformes</taxon>
        <taxon>Poeciliidae</taxon>
        <taxon>Poeciliinae</taxon>
        <taxon>Gambusia</taxon>
    </lineage>
</organism>
<evidence type="ECO:0000256" key="9">
    <source>
        <dbReference type="ARBA" id="ARBA00023015"/>
    </source>
</evidence>
<dbReference type="STRING" id="33528.ENSGAFP00000013332"/>
<keyword evidence="5" id="KW-0479">Metal-binding</keyword>
<evidence type="ECO:0000313" key="19">
    <source>
        <dbReference type="Proteomes" id="UP000250572"/>
    </source>
</evidence>
<dbReference type="GO" id="GO:0000978">
    <property type="term" value="F:RNA polymerase II cis-regulatory region sequence-specific DNA binding"/>
    <property type="evidence" value="ECO:0007669"/>
    <property type="project" value="TreeGrafter"/>
</dbReference>
<evidence type="ECO:0000256" key="1">
    <source>
        <dbReference type="ARBA" id="ARBA00004123"/>
    </source>
</evidence>
<dbReference type="FunFam" id="3.30.160.60:FF:000255">
    <property type="entry name" value="Zinc finger and AT-hook domain containing"/>
    <property type="match status" value="1"/>
</dbReference>
<dbReference type="Pfam" id="PF00096">
    <property type="entry name" value="zf-C2H2"/>
    <property type="match status" value="3"/>
</dbReference>
<gene>
    <name evidence="18" type="ORF">CCH79_00020048</name>
</gene>
<feature type="domain" description="C2H2-type" evidence="17">
    <location>
        <begin position="247"/>
        <end position="274"/>
    </location>
</feature>
<dbReference type="SMART" id="SM00355">
    <property type="entry name" value="ZnF_C2H2"/>
    <property type="match status" value="4"/>
</dbReference>
<dbReference type="PANTHER" id="PTHR23235:SF42">
    <property type="entry name" value="EARLY GROWTH RESPONSE PROTEIN 1"/>
    <property type="match status" value="1"/>
</dbReference>
<keyword evidence="9" id="KW-0805">Transcription regulation</keyword>
<evidence type="ECO:0000256" key="2">
    <source>
        <dbReference type="ARBA" id="ARBA00004496"/>
    </source>
</evidence>
<keyword evidence="10" id="KW-0090">Biological rhythms</keyword>
<evidence type="ECO:0000256" key="8">
    <source>
        <dbReference type="ARBA" id="ARBA00022833"/>
    </source>
</evidence>
<evidence type="ECO:0000256" key="10">
    <source>
        <dbReference type="ARBA" id="ARBA00023108"/>
    </source>
</evidence>
<accession>A0A315VAG2</accession>
<comment type="subcellular location">
    <subcellularLocation>
        <location evidence="2">Cytoplasm</location>
    </subcellularLocation>
    <subcellularLocation>
        <location evidence="1">Nucleus</location>
    </subcellularLocation>
</comment>
<dbReference type="GO" id="GO:0048511">
    <property type="term" value="P:rhythmic process"/>
    <property type="evidence" value="ECO:0007669"/>
    <property type="project" value="UniProtKB-KW"/>
</dbReference>
<evidence type="ECO:0000256" key="15">
    <source>
        <dbReference type="PROSITE-ProRule" id="PRU00042"/>
    </source>
</evidence>
<name>A0A315VAG2_GAMAF</name>
<feature type="domain" description="C2H2-type" evidence="17">
    <location>
        <begin position="191"/>
        <end position="218"/>
    </location>
</feature>
<evidence type="ECO:0000256" key="6">
    <source>
        <dbReference type="ARBA" id="ARBA00022737"/>
    </source>
</evidence>
<dbReference type="GO" id="GO:0005634">
    <property type="term" value="C:nucleus"/>
    <property type="evidence" value="ECO:0007669"/>
    <property type="project" value="UniProtKB-SubCell"/>
</dbReference>
<dbReference type="InterPro" id="IPR036236">
    <property type="entry name" value="Znf_C2H2_sf"/>
</dbReference>
<dbReference type="PANTHER" id="PTHR23235">
    <property type="entry name" value="KRUEPPEL-LIKE TRANSCRIPTION FACTOR"/>
    <property type="match status" value="1"/>
</dbReference>
<evidence type="ECO:0000256" key="16">
    <source>
        <dbReference type="SAM" id="MobiDB-lite"/>
    </source>
</evidence>
<evidence type="ECO:0000256" key="4">
    <source>
        <dbReference type="ARBA" id="ARBA00022490"/>
    </source>
</evidence>
<evidence type="ECO:0000256" key="12">
    <source>
        <dbReference type="ARBA" id="ARBA00023159"/>
    </source>
</evidence>
<dbReference type="FunFam" id="3.30.160.60:FF:001967">
    <property type="entry name" value="Ras-responsive element-binding protein"/>
    <property type="match status" value="1"/>
</dbReference>